<name>A0A9D4XB63_PEA</name>
<organism evidence="2 3">
    <name type="scientific">Pisum sativum</name>
    <name type="common">Garden pea</name>
    <name type="synonym">Lathyrus oleraceus</name>
    <dbReference type="NCBI Taxonomy" id="3888"/>
    <lineage>
        <taxon>Eukaryota</taxon>
        <taxon>Viridiplantae</taxon>
        <taxon>Streptophyta</taxon>
        <taxon>Embryophyta</taxon>
        <taxon>Tracheophyta</taxon>
        <taxon>Spermatophyta</taxon>
        <taxon>Magnoliopsida</taxon>
        <taxon>eudicotyledons</taxon>
        <taxon>Gunneridae</taxon>
        <taxon>Pentapetalae</taxon>
        <taxon>rosids</taxon>
        <taxon>fabids</taxon>
        <taxon>Fabales</taxon>
        <taxon>Fabaceae</taxon>
        <taxon>Papilionoideae</taxon>
        <taxon>50 kb inversion clade</taxon>
        <taxon>NPAAA clade</taxon>
        <taxon>Hologalegina</taxon>
        <taxon>IRL clade</taxon>
        <taxon>Fabeae</taxon>
        <taxon>Lathyrus</taxon>
    </lineage>
</organism>
<keyword evidence="3" id="KW-1185">Reference proteome</keyword>
<dbReference type="Gramene" id="PSAT_LOCUS17309_t1">
    <property type="protein sequence ID" value="CAL5197804.1"/>
    <property type="gene ID" value="PSAT_LOCUS17309"/>
</dbReference>
<protein>
    <recommendedName>
        <fullName evidence="4">DUF4228 domain-containing protein</fullName>
    </recommendedName>
</protein>
<feature type="compositionally biased region" description="Polar residues" evidence="1">
    <location>
        <begin position="137"/>
        <end position="148"/>
    </location>
</feature>
<accession>A0A9D4XB63</accession>
<evidence type="ECO:0008006" key="4">
    <source>
        <dbReference type="Google" id="ProtNLM"/>
    </source>
</evidence>
<comment type="caution">
    <text evidence="2">The sequence shown here is derived from an EMBL/GenBank/DDBJ whole genome shotgun (WGS) entry which is preliminary data.</text>
</comment>
<dbReference type="Gramene" id="Psat04G0250600-T1">
    <property type="protein sequence ID" value="KAI5417899.1"/>
    <property type="gene ID" value="KIW84_042506"/>
</dbReference>
<dbReference type="Pfam" id="PF14009">
    <property type="entry name" value="PADRE"/>
    <property type="match status" value="1"/>
</dbReference>
<dbReference type="Proteomes" id="UP001058974">
    <property type="component" value="Chromosome 4"/>
</dbReference>
<reference evidence="2 3" key="1">
    <citation type="journal article" date="2022" name="Nat. Genet.">
        <title>Improved pea reference genome and pan-genome highlight genomic features and evolutionary characteristics.</title>
        <authorList>
            <person name="Yang T."/>
            <person name="Liu R."/>
            <person name="Luo Y."/>
            <person name="Hu S."/>
            <person name="Wang D."/>
            <person name="Wang C."/>
            <person name="Pandey M.K."/>
            <person name="Ge S."/>
            <person name="Xu Q."/>
            <person name="Li N."/>
            <person name="Li G."/>
            <person name="Huang Y."/>
            <person name="Saxena R.K."/>
            <person name="Ji Y."/>
            <person name="Li M."/>
            <person name="Yan X."/>
            <person name="He Y."/>
            <person name="Liu Y."/>
            <person name="Wang X."/>
            <person name="Xiang C."/>
            <person name="Varshney R.K."/>
            <person name="Ding H."/>
            <person name="Gao S."/>
            <person name="Zong X."/>
        </authorList>
    </citation>
    <scope>NUCLEOTIDE SEQUENCE [LARGE SCALE GENOMIC DNA]</scope>
    <source>
        <strain evidence="2 3">cv. Zhongwan 6</strain>
    </source>
</reference>
<evidence type="ECO:0000313" key="3">
    <source>
        <dbReference type="Proteomes" id="UP001058974"/>
    </source>
</evidence>
<dbReference type="InterPro" id="IPR025322">
    <property type="entry name" value="PADRE_dom"/>
</dbReference>
<dbReference type="EMBL" id="JAMSHJ010000004">
    <property type="protein sequence ID" value="KAI5417899.1"/>
    <property type="molecule type" value="Genomic_DNA"/>
</dbReference>
<dbReference type="Gramene" id="Psat4g081400.1">
    <property type="protein sequence ID" value="Psat4g081400.1.cds"/>
    <property type="gene ID" value="Psat4g081400"/>
</dbReference>
<feature type="region of interest" description="Disordered" evidence="1">
    <location>
        <begin position="105"/>
        <end position="162"/>
    </location>
</feature>
<dbReference type="OrthoDB" id="747498at2759"/>
<evidence type="ECO:0000256" key="1">
    <source>
        <dbReference type="SAM" id="MobiDB-lite"/>
    </source>
</evidence>
<dbReference type="PANTHER" id="PTHR33413:SF1">
    <property type="entry name" value="EXPRESSED PROTEIN"/>
    <property type="match status" value="1"/>
</dbReference>
<gene>
    <name evidence="2" type="ORF">KIW84_042506</name>
</gene>
<evidence type="ECO:0000313" key="2">
    <source>
        <dbReference type="EMBL" id="KAI5417899.1"/>
    </source>
</evidence>
<proteinExistence type="predicted"/>
<dbReference type="AlphaFoldDB" id="A0A9D4XB63"/>
<dbReference type="PANTHER" id="PTHR33413">
    <property type="entry name" value="EXPRESSED PROTEIN"/>
    <property type="match status" value="1"/>
</dbReference>
<sequence length="177" mass="19357">MGNCQAAELATVVIHLPGNKIERIYWSVSAHEVMNSNPGHYVALVVSSPTLKSENATPSKHLKLLRPDDTLLIGQVYRLISFEDVLKEFTSKKCGKLGKLLKESGNHGVQMKHKDSRGPNPSPSSKSEYGHVKVEQETQGMDNSGSSRRNNKVVGRHLVGGSGQWRPALQSIAEFGT</sequence>